<gene>
    <name evidence="1" type="ORF">SAMN05421872_105340</name>
</gene>
<keyword evidence="2" id="KW-1185">Reference proteome</keyword>
<proteinExistence type="predicted"/>
<reference evidence="1 2" key="1">
    <citation type="submission" date="2016-10" db="EMBL/GenBank/DDBJ databases">
        <authorList>
            <person name="de Groot N.N."/>
        </authorList>
    </citation>
    <scope>NUCLEOTIDE SEQUENCE [LARGE SCALE GENOMIC DNA]</scope>
    <source>
        <strain evidence="1 2">CGMCC 4.6858</strain>
    </source>
</reference>
<dbReference type="Proteomes" id="UP000199034">
    <property type="component" value="Unassembled WGS sequence"/>
</dbReference>
<organism evidence="1 2">
    <name type="scientific">Nocardioides lianchengensis</name>
    <dbReference type="NCBI Taxonomy" id="1045774"/>
    <lineage>
        <taxon>Bacteria</taxon>
        <taxon>Bacillati</taxon>
        <taxon>Actinomycetota</taxon>
        <taxon>Actinomycetes</taxon>
        <taxon>Propionibacteriales</taxon>
        <taxon>Nocardioidaceae</taxon>
        <taxon>Nocardioides</taxon>
    </lineage>
</organism>
<dbReference type="OrthoDB" id="4546222at2"/>
<dbReference type="SUPFAM" id="SSF55729">
    <property type="entry name" value="Acyl-CoA N-acyltransferases (Nat)"/>
    <property type="match status" value="1"/>
</dbReference>
<sequence length="190" mass="21850">MPDTPRPELPVRISVETDVDAETAATYYRLYVETFGHLATKAVARQLLHEDEFLEEMHDPRVSKYVAWDGDDVIGLTTLTKHLETVPWISPAYFEHHYPEQWARDAVYYLGVTLVAKSRRESHVFQAMIAACTELILRERAVCAWDMCFYNDEELGLGPAIRRMLDHHPELQVAPIDRQTYFAAVFSPPA</sequence>
<evidence type="ECO:0008006" key="3">
    <source>
        <dbReference type="Google" id="ProtNLM"/>
    </source>
</evidence>
<dbReference type="STRING" id="1045774.SAMN05421872_105340"/>
<evidence type="ECO:0000313" key="1">
    <source>
        <dbReference type="EMBL" id="SDD05880.1"/>
    </source>
</evidence>
<dbReference type="InterPro" id="IPR016181">
    <property type="entry name" value="Acyl_CoA_acyltransferase"/>
</dbReference>
<protein>
    <recommendedName>
        <fullName evidence="3">N-acetyltransferase domain-containing protein</fullName>
    </recommendedName>
</protein>
<dbReference type="RefSeq" id="WP_090855488.1">
    <property type="nucleotide sequence ID" value="NZ_FMZM01000005.1"/>
</dbReference>
<evidence type="ECO:0000313" key="2">
    <source>
        <dbReference type="Proteomes" id="UP000199034"/>
    </source>
</evidence>
<accession>A0A1G6RMI4</accession>
<dbReference type="EMBL" id="FMZM01000005">
    <property type="protein sequence ID" value="SDD05880.1"/>
    <property type="molecule type" value="Genomic_DNA"/>
</dbReference>
<dbReference type="AlphaFoldDB" id="A0A1G6RMI4"/>
<dbReference type="Gene3D" id="3.40.630.30">
    <property type="match status" value="1"/>
</dbReference>
<name>A0A1G6RMI4_9ACTN</name>